<comment type="similarity">
    <text evidence="2 7">Belongs to the MIP/aquaporin (TC 1.A.8) family.</text>
</comment>
<feature type="region of interest" description="Disordered" evidence="9">
    <location>
        <begin position="1"/>
        <end position="38"/>
    </location>
</feature>
<accession>A0A9P4U4C3</accession>
<feature type="transmembrane region" description="Helical" evidence="10">
    <location>
        <begin position="376"/>
        <end position="394"/>
    </location>
</feature>
<dbReference type="Gene3D" id="1.20.1080.10">
    <property type="entry name" value="Glycerol uptake facilitator protein"/>
    <property type="match status" value="1"/>
</dbReference>
<evidence type="ECO:0000256" key="6">
    <source>
        <dbReference type="ARBA" id="ARBA00023136"/>
    </source>
</evidence>
<keyword evidence="12" id="KW-1185">Reference proteome</keyword>
<dbReference type="GO" id="GO:0015254">
    <property type="term" value="F:glycerol channel activity"/>
    <property type="evidence" value="ECO:0007669"/>
    <property type="project" value="TreeGrafter"/>
</dbReference>
<evidence type="ECO:0000313" key="11">
    <source>
        <dbReference type="EMBL" id="KAF2436820.1"/>
    </source>
</evidence>
<proteinExistence type="inferred from homology"/>
<feature type="coiled-coil region" evidence="8">
    <location>
        <begin position="455"/>
        <end position="482"/>
    </location>
</feature>
<dbReference type="PRINTS" id="PR00783">
    <property type="entry name" value="MINTRINSICP"/>
</dbReference>
<protein>
    <submittedName>
        <fullName evidence="11">Aquaporin-like protein</fullName>
    </submittedName>
</protein>
<comment type="subcellular location">
    <subcellularLocation>
        <location evidence="1">Membrane</location>
        <topology evidence="1">Multi-pass membrane protein</topology>
    </subcellularLocation>
</comment>
<reference evidence="11" key="1">
    <citation type="journal article" date="2020" name="Stud. Mycol.">
        <title>101 Dothideomycetes genomes: a test case for predicting lifestyles and emergence of pathogens.</title>
        <authorList>
            <person name="Haridas S."/>
            <person name="Albert R."/>
            <person name="Binder M."/>
            <person name="Bloem J."/>
            <person name="Labutti K."/>
            <person name="Salamov A."/>
            <person name="Andreopoulos B."/>
            <person name="Baker S."/>
            <person name="Barry K."/>
            <person name="Bills G."/>
            <person name="Bluhm B."/>
            <person name="Cannon C."/>
            <person name="Castanera R."/>
            <person name="Culley D."/>
            <person name="Daum C."/>
            <person name="Ezra D."/>
            <person name="Gonzalez J."/>
            <person name="Henrissat B."/>
            <person name="Kuo A."/>
            <person name="Liang C."/>
            <person name="Lipzen A."/>
            <person name="Lutzoni F."/>
            <person name="Magnuson J."/>
            <person name="Mondo S."/>
            <person name="Nolan M."/>
            <person name="Ohm R."/>
            <person name="Pangilinan J."/>
            <person name="Park H.-J."/>
            <person name="Ramirez L."/>
            <person name="Alfaro M."/>
            <person name="Sun H."/>
            <person name="Tritt A."/>
            <person name="Yoshinaga Y."/>
            <person name="Zwiers L.-H."/>
            <person name="Turgeon B."/>
            <person name="Goodwin S."/>
            <person name="Spatafora J."/>
            <person name="Crous P."/>
            <person name="Grigoriev I."/>
        </authorList>
    </citation>
    <scope>NUCLEOTIDE SEQUENCE</scope>
    <source>
        <strain evidence="11">CBS 130266</strain>
    </source>
</reference>
<dbReference type="EMBL" id="MU007009">
    <property type="protein sequence ID" value="KAF2436820.1"/>
    <property type="molecule type" value="Genomic_DNA"/>
</dbReference>
<feature type="transmembrane region" description="Helical" evidence="10">
    <location>
        <begin position="285"/>
        <end position="307"/>
    </location>
</feature>
<dbReference type="GO" id="GO:0015250">
    <property type="term" value="F:water channel activity"/>
    <property type="evidence" value="ECO:0007669"/>
    <property type="project" value="TreeGrafter"/>
</dbReference>
<comment type="caution">
    <text evidence="11">The sequence shown here is derived from an EMBL/GenBank/DDBJ whole genome shotgun (WGS) entry which is preliminary data.</text>
</comment>
<sequence>MSAQAHASGGRRPSSFSRTASKDFAPQTPSLIDDYSRRSTLDDYVTPSALDGHTLPFEIEFEKHIKRPSAVVKPVNSRTRSSLTYVEGSVVSREKEHKEKEKAKETETETEKEIAKERDVETATPTEEVLKSKRTKRLRQKYFGNDTKNLYSPLVEFIATFIMVLLVVSTNLAVSARPERTLDMNVLTCRLVGAMETKLNLTKSQPDCGVPYRSDDNEQRLQQEFVTIPHSPSIKLLVTSLSSGLAAMVAIYIAGGLSSAHLNPIVTLAVKIVDNPEHFTIHRCLIYFAVQTLAAFLAGLLGIGIHLDAIKHHCKLLTMGHAKPSNDCIGYALYLIPSPALTWWGALLSDMTATCVLILIVMALRDKNQNKPGANMGGLISGLCIVALGLSMGLNTGGATNPVRDFGPRLAAATIGVQSWDDKHYWAIWGPWLVPTFGGTIGAVIYKFVIKPITTQKAKIEKQQLREEMEELREERRDLEGFQRWCTGMSRSKECL</sequence>
<evidence type="ECO:0000256" key="5">
    <source>
        <dbReference type="ARBA" id="ARBA00022989"/>
    </source>
</evidence>
<feature type="transmembrane region" description="Helical" evidence="10">
    <location>
        <begin position="426"/>
        <end position="449"/>
    </location>
</feature>
<keyword evidence="3 7" id="KW-0813">Transport</keyword>
<feature type="compositionally biased region" description="Basic and acidic residues" evidence="9">
    <location>
        <begin position="94"/>
        <end position="121"/>
    </location>
</feature>
<evidence type="ECO:0000256" key="8">
    <source>
        <dbReference type="SAM" id="Coils"/>
    </source>
</evidence>
<evidence type="ECO:0000256" key="10">
    <source>
        <dbReference type="SAM" id="Phobius"/>
    </source>
</evidence>
<dbReference type="PANTHER" id="PTHR43829:SF24">
    <property type="entry name" value="MIP AQUAPORIN (EUROFUNG)"/>
    <property type="match status" value="1"/>
</dbReference>
<feature type="transmembrane region" description="Helical" evidence="10">
    <location>
        <begin position="245"/>
        <end position="273"/>
    </location>
</feature>
<dbReference type="InterPro" id="IPR000425">
    <property type="entry name" value="MIP"/>
</dbReference>
<evidence type="ECO:0000256" key="7">
    <source>
        <dbReference type="RuleBase" id="RU000477"/>
    </source>
</evidence>
<evidence type="ECO:0000256" key="1">
    <source>
        <dbReference type="ARBA" id="ARBA00004141"/>
    </source>
</evidence>
<dbReference type="InterPro" id="IPR023271">
    <property type="entry name" value="Aquaporin-like"/>
</dbReference>
<gene>
    <name evidence="11" type="ORF">EJ08DRAFT_728544</name>
</gene>
<dbReference type="PANTHER" id="PTHR43829">
    <property type="entry name" value="AQUAPORIN OR AQUAGLYCEROPORIN RELATED"/>
    <property type="match status" value="1"/>
</dbReference>
<dbReference type="GO" id="GO:0005886">
    <property type="term" value="C:plasma membrane"/>
    <property type="evidence" value="ECO:0007669"/>
    <property type="project" value="TreeGrafter"/>
</dbReference>
<keyword evidence="4 7" id="KW-0812">Transmembrane</keyword>
<feature type="transmembrane region" description="Helical" evidence="10">
    <location>
        <begin position="341"/>
        <end position="364"/>
    </location>
</feature>
<dbReference type="OrthoDB" id="3222at2759"/>
<evidence type="ECO:0000313" key="12">
    <source>
        <dbReference type="Proteomes" id="UP000800235"/>
    </source>
</evidence>
<organism evidence="11 12">
    <name type="scientific">Tothia fuscella</name>
    <dbReference type="NCBI Taxonomy" id="1048955"/>
    <lineage>
        <taxon>Eukaryota</taxon>
        <taxon>Fungi</taxon>
        <taxon>Dikarya</taxon>
        <taxon>Ascomycota</taxon>
        <taxon>Pezizomycotina</taxon>
        <taxon>Dothideomycetes</taxon>
        <taxon>Pleosporomycetidae</taxon>
        <taxon>Venturiales</taxon>
        <taxon>Cylindrosympodiaceae</taxon>
        <taxon>Tothia</taxon>
    </lineage>
</organism>
<evidence type="ECO:0000256" key="3">
    <source>
        <dbReference type="ARBA" id="ARBA00022448"/>
    </source>
</evidence>
<keyword evidence="8" id="KW-0175">Coiled coil</keyword>
<feature type="region of interest" description="Disordered" evidence="9">
    <location>
        <begin position="94"/>
        <end position="126"/>
    </location>
</feature>
<feature type="transmembrane region" description="Helical" evidence="10">
    <location>
        <begin position="150"/>
        <end position="174"/>
    </location>
</feature>
<evidence type="ECO:0000256" key="4">
    <source>
        <dbReference type="ARBA" id="ARBA00022692"/>
    </source>
</evidence>
<dbReference type="SUPFAM" id="SSF81338">
    <property type="entry name" value="Aquaporin-like"/>
    <property type="match status" value="1"/>
</dbReference>
<keyword evidence="6 10" id="KW-0472">Membrane</keyword>
<dbReference type="Proteomes" id="UP000800235">
    <property type="component" value="Unassembled WGS sequence"/>
</dbReference>
<evidence type="ECO:0000256" key="9">
    <source>
        <dbReference type="SAM" id="MobiDB-lite"/>
    </source>
</evidence>
<dbReference type="AlphaFoldDB" id="A0A9P4U4C3"/>
<dbReference type="InterPro" id="IPR050363">
    <property type="entry name" value="MIP/Aquaporin"/>
</dbReference>
<evidence type="ECO:0000256" key="2">
    <source>
        <dbReference type="ARBA" id="ARBA00006175"/>
    </source>
</evidence>
<name>A0A9P4U4C3_9PEZI</name>
<keyword evidence="5 10" id="KW-1133">Transmembrane helix</keyword>
<dbReference type="Pfam" id="PF00230">
    <property type="entry name" value="MIP"/>
    <property type="match status" value="1"/>
</dbReference>